<keyword evidence="3 4" id="KW-0067">ATP-binding</keyword>
<proteinExistence type="predicted"/>
<keyword evidence="1" id="KW-0436">Ligase</keyword>
<dbReference type="Gene3D" id="3.30.1490.20">
    <property type="entry name" value="ATP-grasp fold, A domain"/>
    <property type="match status" value="1"/>
</dbReference>
<dbReference type="GO" id="GO:0016874">
    <property type="term" value="F:ligase activity"/>
    <property type="evidence" value="ECO:0007669"/>
    <property type="project" value="UniProtKB-KW"/>
</dbReference>
<evidence type="ECO:0000259" key="5">
    <source>
        <dbReference type="PROSITE" id="PS50975"/>
    </source>
</evidence>
<protein>
    <submittedName>
        <fullName evidence="6">ATP-grasp domain-containing protein</fullName>
    </submittedName>
</protein>
<organism evidence="6 7">
    <name type="scientific">Flavobacterium agri</name>
    <dbReference type="NCBI Taxonomy" id="2743471"/>
    <lineage>
        <taxon>Bacteria</taxon>
        <taxon>Pseudomonadati</taxon>
        <taxon>Bacteroidota</taxon>
        <taxon>Flavobacteriia</taxon>
        <taxon>Flavobacteriales</taxon>
        <taxon>Flavobacteriaceae</taxon>
        <taxon>Flavobacterium</taxon>
    </lineage>
</organism>
<dbReference type="PROSITE" id="PS50975">
    <property type="entry name" value="ATP_GRASP"/>
    <property type="match status" value="1"/>
</dbReference>
<dbReference type="GO" id="GO:0046872">
    <property type="term" value="F:metal ion binding"/>
    <property type="evidence" value="ECO:0007669"/>
    <property type="project" value="InterPro"/>
</dbReference>
<evidence type="ECO:0000313" key="7">
    <source>
        <dbReference type="Proteomes" id="UP000535020"/>
    </source>
</evidence>
<dbReference type="InterPro" id="IPR011761">
    <property type="entry name" value="ATP-grasp"/>
</dbReference>
<evidence type="ECO:0000256" key="2">
    <source>
        <dbReference type="ARBA" id="ARBA00022741"/>
    </source>
</evidence>
<dbReference type="GO" id="GO:0005524">
    <property type="term" value="F:ATP binding"/>
    <property type="evidence" value="ECO:0007669"/>
    <property type="project" value="UniProtKB-UniRule"/>
</dbReference>
<keyword evidence="2 4" id="KW-0547">Nucleotide-binding</keyword>
<keyword evidence="7" id="KW-1185">Reference proteome</keyword>
<dbReference type="Pfam" id="PF13535">
    <property type="entry name" value="ATP-grasp_4"/>
    <property type="match status" value="1"/>
</dbReference>
<dbReference type="Gene3D" id="3.40.50.20">
    <property type="match status" value="1"/>
</dbReference>
<dbReference type="InterPro" id="IPR052032">
    <property type="entry name" value="ATP-dep_AA_Ligase"/>
</dbReference>
<gene>
    <name evidence="6" type="ORF">HZF10_04440</name>
</gene>
<dbReference type="InterPro" id="IPR013815">
    <property type="entry name" value="ATP_grasp_subdomain_1"/>
</dbReference>
<evidence type="ECO:0000313" key="6">
    <source>
        <dbReference type="EMBL" id="NYA70157.1"/>
    </source>
</evidence>
<dbReference type="AlphaFoldDB" id="A0A7Y9C6F1"/>
<feature type="domain" description="ATP-grasp" evidence="5">
    <location>
        <begin position="106"/>
        <end position="297"/>
    </location>
</feature>
<dbReference type="RefSeq" id="WP_176004981.1">
    <property type="nucleotide sequence ID" value="NZ_JACBJI010000002.1"/>
</dbReference>
<accession>A0A7Y9C6F1</accession>
<evidence type="ECO:0000256" key="4">
    <source>
        <dbReference type="PROSITE-ProRule" id="PRU00409"/>
    </source>
</evidence>
<dbReference type="PANTHER" id="PTHR43585">
    <property type="entry name" value="FUMIPYRROLE BIOSYNTHESIS PROTEIN C"/>
    <property type="match status" value="1"/>
</dbReference>
<dbReference type="PANTHER" id="PTHR43585:SF2">
    <property type="entry name" value="ATP-GRASP ENZYME FSQD"/>
    <property type="match status" value="1"/>
</dbReference>
<evidence type="ECO:0000256" key="3">
    <source>
        <dbReference type="ARBA" id="ARBA00022840"/>
    </source>
</evidence>
<sequence length="368" mass="40822">MKKLAIIGASYLQLPLVLKASEMGIQTHCFAWPEGAVCKGKADFFYPISVLEKEQILEQCLEIGIDGICTIASDMPVPTISFVGEKMGLCVNSQKSAWLSTDKEAMRQAFDGKVQIPKFYKVQAPSDYRDALDFPIIVKPTDRSGSRGVTKLTNDEGLDQAIAYAISESFSKQAIIEEFISGREVSVESVSWQGKHRILAITDKITTGAPHFVELAHHEPSSFPSSILEKIEAETLKALDALEIAYGAAHSEFKITENGKVYAIEVGARMGGDFIGSHLVQLSTGYDYVKGVVEIALGEFHEPQFRDRAYSGVYFLSEETRNLIPYFERPNAFEVEKAVQNQELKNLKSSNDRSGYLIYQAAERIELP</sequence>
<reference evidence="6 7" key="1">
    <citation type="submission" date="2020-07" db="EMBL/GenBank/DDBJ databases">
        <authorList>
            <person name="Sun Q."/>
        </authorList>
    </citation>
    <scope>NUCLEOTIDE SEQUENCE [LARGE SCALE GENOMIC DNA]</scope>
    <source>
        <strain evidence="6 7">MAH-1</strain>
    </source>
</reference>
<comment type="caution">
    <text evidence="6">The sequence shown here is derived from an EMBL/GenBank/DDBJ whole genome shotgun (WGS) entry which is preliminary data.</text>
</comment>
<dbReference type="EMBL" id="JACBJI010000002">
    <property type="protein sequence ID" value="NYA70157.1"/>
    <property type="molecule type" value="Genomic_DNA"/>
</dbReference>
<name>A0A7Y9C6F1_9FLAO</name>
<dbReference type="SUPFAM" id="SSF56059">
    <property type="entry name" value="Glutathione synthetase ATP-binding domain-like"/>
    <property type="match status" value="1"/>
</dbReference>
<dbReference type="Proteomes" id="UP000535020">
    <property type="component" value="Unassembled WGS sequence"/>
</dbReference>
<evidence type="ECO:0000256" key="1">
    <source>
        <dbReference type="ARBA" id="ARBA00022598"/>
    </source>
</evidence>
<dbReference type="Gene3D" id="3.30.470.20">
    <property type="entry name" value="ATP-grasp fold, B domain"/>
    <property type="match status" value="1"/>
</dbReference>